<accession>A0A8S5NY96</accession>
<dbReference type="EMBL" id="BK015281">
    <property type="protein sequence ID" value="DAD99356.1"/>
    <property type="molecule type" value="Genomic_DNA"/>
</dbReference>
<sequence>MLLYCRRGRGSFQSFIQVEVLRQPENILAANFYSSLLVKTKWMGGDNLKVSKNLKLLTTTQSEMANIMGVSQQRVSQLISENVILRDKNNSVLVIESLKNYYKLKANAENSDDIDFQKERALHEKTKREIAELKLAKMQRSAYAARTVELVLTEMLSNLRTQLLGLPSKLAPILEDLKKEKIYGILSKEIEEKLLELSEYDPEMFAADEIDEGEDDEDSS</sequence>
<organism evidence="1">
    <name type="scientific">Caudovirales sp. ct0FJ5</name>
    <dbReference type="NCBI Taxonomy" id="2825755"/>
    <lineage>
        <taxon>Viruses</taxon>
        <taxon>Duplodnaviria</taxon>
        <taxon>Heunggongvirae</taxon>
        <taxon>Uroviricota</taxon>
        <taxon>Caudoviricetes</taxon>
    </lineage>
</organism>
<protein>
    <submittedName>
        <fullName evidence="1">Uncharacterized protein</fullName>
    </submittedName>
</protein>
<proteinExistence type="predicted"/>
<reference evidence="1" key="1">
    <citation type="journal article" date="2021" name="Proc. Natl. Acad. Sci. U.S.A.">
        <title>A Catalog of Tens of Thousands of Viruses from Human Metagenomes Reveals Hidden Associations with Chronic Diseases.</title>
        <authorList>
            <person name="Tisza M.J."/>
            <person name="Buck C.B."/>
        </authorList>
    </citation>
    <scope>NUCLEOTIDE SEQUENCE</scope>
    <source>
        <strain evidence="1">Ct0FJ5</strain>
    </source>
</reference>
<evidence type="ECO:0000313" key="1">
    <source>
        <dbReference type="EMBL" id="DAD99356.1"/>
    </source>
</evidence>
<name>A0A8S5NY96_9CAUD</name>